<keyword evidence="4" id="KW-0694">RNA-binding</keyword>
<evidence type="ECO:0000313" key="7">
    <source>
        <dbReference type="EMBL" id="PXX90852.1"/>
    </source>
</evidence>
<keyword evidence="3 4" id="KW-0648">Protein biosynthesis</keyword>
<name>A0A2V3ZIT8_9GAMM</name>
<dbReference type="InterPro" id="IPR012340">
    <property type="entry name" value="NA-bd_OB-fold"/>
</dbReference>
<dbReference type="GO" id="GO:0005829">
    <property type="term" value="C:cytosol"/>
    <property type="evidence" value="ECO:0007669"/>
    <property type="project" value="TreeGrafter"/>
</dbReference>
<evidence type="ECO:0000259" key="6">
    <source>
        <dbReference type="PROSITE" id="PS50832"/>
    </source>
</evidence>
<comment type="caution">
    <text evidence="7">The sequence shown here is derived from an EMBL/GenBank/DDBJ whole genome shotgun (WGS) entry which is preliminary data.</text>
</comment>
<evidence type="ECO:0000256" key="4">
    <source>
        <dbReference type="HAMAP-Rule" id="MF_00075"/>
    </source>
</evidence>
<dbReference type="AlphaFoldDB" id="A0A2V3ZIT8"/>
<dbReference type="InterPro" id="IPR003029">
    <property type="entry name" value="S1_domain"/>
</dbReference>
<gene>
    <name evidence="4" type="primary">infA</name>
    <name evidence="7" type="ORF">DIT71_09980</name>
</gene>
<evidence type="ECO:0000256" key="2">
    <source>
        <dbReference type="ARBA" id="ARBA00022540"/>
    </source>
</evidence>
<keyword evidence="8" id="KW-1185">Reference proteome</keyword>
<dbReference type="HAMAP" id="MF_00075">
    <property type="entry name" value="IF_1"/>
    <property type="match status" value="1"/>
</dbReference>
<dbReference type="OrthoDB" id="9803250at2"/>
<protein>
    <recommendedName>
        <fullName evidence="4 5">Translation initiation factor IF-1</fullName>
    </recommendedName>
</protein>
<accession>A0A2V3ZIT8</accession>
<dbReference type="GO" id="GO:0003743">
    <property type="term" value="F:translation initiation factor activity"/>
    <property type="evidence" value="ECO:0007669"/>
    <property type="project" value="UniProtKB-UniRule"/>
</dbReference>
<evidence type="ECO:0000256" key="1">
    <source>
        <dbReference type="ARBA" id="ARBA00010939"/>
    </source>
</evidence>
<dbReference type="PROSITE" id="PS50832">
    <property type="entry name" value="S1_IF1_TYPE"/>
    <property type="match status" value="1"/>
</dbReference>
<proteinExistence type="inferred from homology"/>
<comment type="subunit">
    <text evidence="4">Component of the 30S ribosomal translation pre-initiation complex which assembles on the 30S ribosome in the order IF-2 and IF-3, IF-1 and N-formylmethionyl-tRNA(fMet); mRNA recruitment can occur at any time during PIC assembly.</text>
</comment>
<evidence type="ECO:0000313" key="8">
    <source>
        <dbReference type="Proteomes" id="UP000253987"/>
    </source>
</evidence>
<comment type="function">
    <text evidence="4">One of the essential components for the initiation of protein synthesis. Stabilizes the binding of IF-2 and IF-3 on the 30S subunit to which N-formylmethionyl-tRNA(fMet) subsequently binds. Helps modulate mRNA selection, yielding the 30S pre-initiation complex (PIC). Upon addition of the 50S ribosomal subunit IF-1, IF-2 and IF-3 are released leaving the mature 70S translation initiation complex.</text>
</comment>
<dbReference type="Gene3D" id="2.40.50.140">
    <property type="entry name" value="Nucleic acid-binding proteins"/>
    <property type="match status" value="1"/>
</dbReference>
<dbReference type="EMBL" id="QFWX01000004">
    <property type="protein sequence ID" value="PXX90852.1"/>
    <property type="molecule type" value="Genomic_DNA"/>
</dbReference>
<comment type="similarity">
    <text evidence="1 4">Belongs to the IF-1 family.</text>
</comment>
<dbReference type="GO" id="GO:0043022">
    <property type="term" value="F:ribosome binding"/>
    <property type="evidence" value="ECO:0007669"/>
    <property type="project" value="UniProtKB-UniRule"/>
</dbReference>
<dbReference type="GO" id="GO:0019843">
    <property type="term" value="F:rRNA binding"/>
    <property type="evidence" value="ECO:0007669"/>
    <property type="project" value="UniProtKB-UniRule"/>
</dbReference>
<feature type="domain" description="S1-like" evidence="6">
    <location>
        <begin position="1"/>
        <end position="72"/>
    </location>
</feature>
<dbReference type="PANTHER" id="PTHR33370:SF1">
    <property type="entry name" value="TRANSLATION INITIATION FACTOR IF-1, CHLOROPLASTIC"/>
    <property type="match status" value="1"/>
</dbReference>
<evidence type="ECO:0000256" key="3">
    <source>
        <dbReference type="ARBA" id="ARBA00022917"/>
    </source>
</evidence>
<reference evidence="8" key="1">
    <citation type="submission" date="2018-05" db="EMBL/GenBank/DDBJ databases">
        <authorList>
            <person name="Lu D."/>
        </authorList>
    </citation>
    <scope>NUCLEOTIDE SEQUENCE [LARGE SCALE GENOMIC DNA]</scope>
    <source>
        <strain evidence="8">F01</strain>
    </source>
</reference>
<dbReference type="RefSeq" id="WP_114613076.1">
    <property type="nucleotide sequence ID" value="NZ_QFWX01000004.1"/>
</dbReference>
<dbReference type="FunFam" id="2.40.50.140:FF:000002">
    <property type="entry name" value="Translation initiation factor IF-1"/>
    <property type="match status" value="1"/>
</dbReference>
<organism evidence="7 8">
    <name type="scientific">Marinobacter vulgaris</name>
    <dbReference type="NCBI Taxonomy" id="1928331"/>
    <lineage>
        <taxon>Bacteria</taxon>
        <taxon>Pseudomonadati</taxon>
        <taxon>Pseudomonadota</taxon>
        <taxon>Gammaproteobacteria</taxon>
        <taxon>Pseudomonadales</taxon>
        <taxon>Marinobacteraceae</taxon>
        <taxon>Marinobacter</taxon>
    </lineage>
</organism>
<dbReference type="PANTHER" id="PTHR33370">
    <property type="entry name" value="TRANSLATION INITIATION FACTOR IF-1, CHLOROPLASTIC"/>
    <property type="match status" value="1"/>
</dbReference>
<keyword evidence="2 4" id="KW-0396">Initiation factor</keyword>
<dbReference type="NCBIfam" id="TIGR00008">
    <property type="entry name" value="infA"/>
    <property type="match status" value="1"/>
</dbReference>
<sequence>MAKSDAIEMEGVIVDTLPNTMFRVELENGHVVTAHISGKMRKNYIRILTGDKVKVELTPYDLSKGRIVYRAR</sequence>
<reference evidence="7 8" key="2">
    <citation type="submission" date="2018-06" db="EMBL/GenBank/DDBJ databases">
        <title>Marinobactersediminissp. nov, a moderately halophilic bacterium isolated from marine solar saltern.</title>
        <authorList>
            <person name="Zhang Y."/>
        </authorList>
    </citation>
    <scope>NUCLEOTIDE SEQUENCE [LARGE SCALE GENOMIC DNA]</scope>
    <source>
        <strain evidence="7 8">F01</strain>
    </source>
</reference>
<dbReference type="InterPro" id="IPR006196">
    <property type="entry name" value="RNA-binding_domain_S1_IF1"/>
</dbReference>
<dbReference type="SUPFAM" id="SSF50249">
    <property type="entry name" value="Nucleic acid-binding proteins"/>
    <property type="match status" value="1"/>
</dbReference>
<dbReference type="CDD" id="cd04451">
    <property type="entry name" value="S1_IF1"/>
    <property type="match status" value="1"/>
</dbReference>
<keyword evidence="4" id="KW-0963">Cytoplasm</keyword>
<keyword evidence="4" id="KW-0699">rRNA-binding</keyword>
<dbReference type="InterPro" id="IPR004368">
    <property type="entry name" value="TIF_IF1"/>
</dbReference>
<comment type="subcellular location">
    <subcellularLocation>
        <location evidence="4">Cytoplasm</location>
    </subcellularLocation>
</comment>
<dbReference type="SMART" id="SM00316">
    <property type="entry name" value="S1"/>
    <property type="match status" value="1"/>
</dbReference>
<evidence type="ECO:0000256" key="5">
    <source>
        <dbReference type="NCBIfam" id="TIGR00008"/>
    </source>
</evidence>
<dbReference type="Proteomes" id="UP000253987">
    <property type="component" value="Unassembled WGS sequence"/>
</dbReference>
<dbReference type="Pfam" id="PF01176">
    <property type="entry name" value="eIF-1a"/>
    <property type="match status" value="1"/>
</dbReference>